<evidence type="ECO:0000313" key="6">
    <source>
        <dbReference type="Proteomes" id="UP000738349"/>
    </source>
</evidence>
<dbReference type="OrthoDB" id="17948at2759"/>
<dbReference type="InterPro" id="IPR016195">
    <property type="entry name" value="Pol/histidinol_Pase-like"/>
</dbReference>
<name>A0A9P9F5R4_9HYPO</name>
<accession>A0A9P9F5R4</accession>
<evidence type="ECO:0000313" key="5">
    <source>
        <dbReference type="EMBL" id="KAH7153167.1"/>
    </source>
</evidence>
<dbReference type="GO" id="GO:0008033">
    <property type="term" value="P:tRNA processing"/>
    <property type="evidence" value="ECO:0007669"/>
    <property type="project" value="UniProtKB-KW"/>
</dbReference>
<dbReference type="Gene3D" id="3.20.20.140">
    <property type="entry name" value="Metal-dependent hydrolases"/>
    <property type="match status" value="1"/>
</dbReference>
<dbReference type="GO" id="GO:0005655">
    <property type="term" value="C:nucleolar ribonuclease P complex"/>
    <property type="evidence" value="ECO:0007669"/>
    <property type="project" value="TreeGrafter"/>
</dbReference>
<dbReference type="AlphaFoldDB" id="A0A9P9F5R4"/>
<dbReference type="InterPro" id="IPR002738">
    <property type="entry name" value="RNase_P_p30"/>
</dbReference>
<comment type="caution">
    <text evidence="5">The sequence shown here is derived from an EMBL/GenBank/DDBJ whole genome shotgun (WGS) entry which is preliminary data.</text>
</comment>
<dbReference type="GO" id="GO:0003723">
    <property type="term" value="F:RNA binding"/>
    <property type="evidence" value="ECO:0007669"/>
    <property type="project" value="TreeGrafter"/>
</dbReference>
<gene>
    <name evidence="5" type="ORF">EDB81DRAFT_448096</name>
</gene>
<proteinExistence type="inferred from homology"/>
<comment type="subcellular location">
    <subcellularLocation>
        <location evidence="1">Nucleus</location>
    </subcellularLocation>
</comment>
<dbReference type="EMBL" id="JAGMUV010000006">
    <property type="protein sequence ID" value="KAH7153167.1"/>
    <property type="molecule type" value="Genomic_DNA"/>
</dbReference>
<sequence length="305" mass="32765">MYDLNIAWSPSTTPDQLLQTLTLASVLGYATVALNNALELPIPASHAAPFPPTSSWSSSSKKLPSILHRATVPLVDPAVPTFSLPTLVAAYDLVAVQPLTEKAFQSACIHLDIPLISLDLTQHFPFHFRPKNCMTAVTRGVRFEVPYAQALAADPRGRATFIGNVTNLVRATRGRGIILSSAAKDALSLRAPADVVNLLSVWGLPSEKGMLGLGALPRGLVVNEGIKRSGFRGVIDVVEVAKRDEEEGQDEAAGAQAGKKNKNKGQNQNQNQKRKNGDEETQTMSKRQAKKMKLASRAAAAEQSK</sequence>
<evidence type="ECO:0000256" key="3">
    <source>
        <dbReference type="ARBA" id="ARBA00022694"/>
    </source>
</evidence>
<feature type="compositionally biased region" description="Low complexity" evidence="4">
    <location>
        <begin position="251"/>
        <end position="271"/>
    </location>
</feature>
<dbReference type="SUPFAM" id="SSF89550">
    <property type="entry name" value="PHP domain-like"/>
    <property type="match status" value="1"/>
</dbReference>
<evidence type="ECO:0000256" key="1">
    <source>
        <dbReference type="ARBA" id="ARBA00004123"/>
    </source>
</evidence>
<keyword evidence="6" id="KW-1185">Reference proteome</keyword>
<keyword evidence="3" id="KW-0819">tRNA processing</keyword>
<reference evidence="5" key="1">
    <citation type="journal article" date="2021" name="Nat. Commun.">
        <title>Genetic determinants of endophytism in the Arabidopsis root mycobiome.</title>
        <authorList>
            <person name="Mesny F."/>
            <person name="Miyauchi S."/>
            <person name="Thiergart T."/>
            <person name="Pickel B."/>
            <person name="Atanasova L."/>
            <person name="Karlsson M."/>
            <person name="Huettel B."/>
            <person name="Barry K.W."/>
            <person name="Haridas S."/>
            <person name="Chen C."/>
            <person name="Bauer D."/>
            <person name="Andreopoulos W."/>
            <person name="Pangilinan J."/>
            <person name="LaButti K."/>
            <person name="Riley R."/>
            <person name="Lipzen A."/>
            <person name="Clum A."/>
            <person name="Drula E."/>
            <person name="Henrissat B."/>
            <person name="Kohler A."/>
            <person name="Grigoriev I.V."/>
            <person name="Martin F.M."/>
            <person name="Hacquard S."/>
        </authorList>
    </citation>
    <scope>NUCLEOTIDE SEQUENCE</scope>
    <source>
        <strain evidence="5">MPI-CAGE-AT-0147</strain>
    </source>
</reference>
<dbReference type="PANTHER" id="PTHR13031">
    <property type="entry name" value="RIBONUCLEASE P SUBUNIT P30"/>
    <property type="match status" value="1"/>
</dbReference>
<protein>
    <submittedName>
        <fullName evidence="5">RNase P subunit p30-domain-containing protein</fullName>
    </submittedName>
</protein>
<feature type="region of interest" description="Disordered" evidence="4">
    <location>
        <begin position="245"/>
        <end position="305"/>
    </location>
</feature>
<comment type="similarity">
    <text evidence="2">Belongs to the eukaryotic/archaeal RNase P protein component 3 family.</text>
</comment>
<dbReference type="Proteomes" id="UP000738349">
    <property type="component" value="Unassembled WGS sequence"/>
</dbReference>
<organism evidence="5 6">
    <name type="scientific">Dactylonectria macrodidyma</name>
    <dbReference type="NCBI Taxonomy" id="307937"/>
    <lineage>
        <taxon>Eukaryota</taxon>
        <taxon>Fungi</taxon>
        <taxon>Dikarya</taxon>
        <taxon>Ascomycota</taxon>
        <taxon>Pezizomycotina</taxon>
        <taxon>Sordariomycetes</taxon>
        <taxon>Hypocreomycetidae</taxon>
        <taxon>Hypocreales</taxon>
        <taxon>Nectriaceae</taxon>
        <taxon>Dactylonectria</taxon>
    </lineage>
</organism>
<evidence type="ECO:0000256" key="2">
    <source>
        <dbReference type="ARBA" id="ARBA00007331"/>
    </source>
</evidence>
<dbReference type="PANTHER" id="PTHR13031:SF0">
    <property type="entry name" value="RIBONUCLEASE P PROTEIN SUBUNIT P30"/>
    <property type="match status" value="1"/>
</dbReference>
<dbReference type="Pfam" id="PF01876">
    <property type="entry name" value="RNase_P_p30"/>
    <property type="match status" value="1"/>
</dbReference>
<evidence type="ECO:0000256" key="4">
    <source>
        <dbReference type="SAM" id="MobiDB-lite"/>
    </source>
</evidence>